<dbReference type="SUPFAM" id="SSF52540">
    <property type="entry name" value="P-loop containing nucleoside triphosphate hydrolases"/>
    <property type="match status" value="2"/>
</dbReference>
<sequence>MIIAKNLRLKYPSVDHKTFDNLNLEIPDKQKVLLVGPSGSGKSTLLNVLSGIVPELIDLPMKYDKLQIDKHCGMIFQDPDAQFCMPKVYEELAFVLENRQVPRDEMDRHIEEALSAVGLDVDKEQYINHLSGGMKQKLAIAETLLQQADTLFLDEPTAMLDIESTADLWNKIKDLWSNQTVIIVEHKVEHIWQHVDRVILINYDGAIVADDTPINILNNYEHLLSEYGVWHPKAWNAAPQPIKYQPQITDDDKFEFKDTHIKRSKHELIHIPYREIDSGEWITITGRNGSGKTTLLESMMQLIKYDGKMYFNQKKLSKIKEAAQHMYLVYQNPELQFMTNSVYEEINIQFKNHKTDEKKADALTLSMLQTLDLERVKSQHPFELSVGQKRRLSVAIALSSNSKFIILDEPTFGLDSHNTFNLINLFNERITKGQTIIMVTHDPEIISRYPTLRLHVNQQQLVEVEEVAHV</sequence>
<comment type="similarity">
    <text evidence="2">Belongs to the ABC transporter superfamily.</text>
</comment>
<dbReference type="PROSITE" id="PS00211">
    <property type="entry name" value="ABC_TRANSPORTER_1"/>
    <property type="match status" value="2"/>
</dbReference>
<dbReference type="PANTHER" id="PTHR43553">
    <property type="entry name" value="HEAVY METAL TRANSPORTER"/>
    <property type="match status" value="1"/>
</dbReference>
<name>A0ABZ3EAC0_9STAP</name>
<dbReference type="InterPro" id="IPR050095">
    <property type="entry name" value="ECF_ABC_transporter_ATP-bd"/>
</dbReference>
<keyword evidence="5" id="KW-0547">Nucleotide-binding</keyword>
<reference evidence="10 11" key="1">
    <citation type="journal article" date="2024" name="Pathogens">
        <title>Staphylococcus hsinchuensis sp. nov., Isolated from Soymilk.</title>
        <authorList>
            <person name="Wang Y.T."/>
            <person name="Lin Y.C."/>
            <person name="Hsieh Y.H."/>
            <person name="Lin Y.T."/>
            <person name="Hamada M."/>
            <person name="Chen C.C."/>
            <person name="Liou J.S."/>
            <person name="Lee A.Y."/>
            <person name="Zhang W.L."/>
            <person name="Chen Y.T."/>
            <person name="Huang C.H."/>
        </authorList>
    </citation>
    <scope>NUCLEOTIDE SEQUENCE [LARGE SCALE GENOMIC DNA]</scope>
    <source>
        <strain evidence="10 11">H164</strain>
    </source>
</reference>
<keyword evidence="7" id="KW-1278">Translocase</keyword>
<dbReference type="InterPro" id="IPR027417">
    <property type="entry name" value="P-loop_NTPase"/>
</dbReference>
<keyword evidence="3" id="KW-0813">Transport</keyword>
<dbReference type="InterPro" id="IPR003439">
    <property type="entry name" value="ABC_transporter-like_ATP-bd"/>
</dbReference>
<feature type="domain" description="ABC transporter" evidence="9">
    <location>
        <begin position="254"/>
        <end position="470"/>
    </location>
</feature>
<proteinExistence type="inferred from homology"/>
<comment type="subcellular location">
    <subcellularLocation>
        <location evidence="1">Cell membrane</location>
        <topology evidence="1">Peripheral membrane protein</topology>
    </subcellularLocation>
</comment>
<dbReference type="GO" id="GO:0005524">
    <property type="term" value="F:ATP binding"/>
    <property type="evidence" value="ECO:0007669"/>
    <property type="project" value="UniProtKB-KW"/>
</dbReference>
<keyword evidence="11" id="KW-1185">Reference proteome</keyword>
<accession>A0ABZ3EAC0</accession>
<feature type="domain" description="ABC transporter" evidence="9">
    <location>
        <begin position="2"/>
        <end position="229"/>
    </location>
</feature>
<keyword evidence="4" id="KW-1003">Cell membrane</keyword>
<evidence type="ECO:0000256" key="8">
    <source>
        <dbReference type="ARBA" id="ARBA00023136"/>
    </source>
</evidence>
<keyword evidence="6 10" id="KW-0067">ATP-binding</keyword>
<evidence type="ECO:0000256" key="1">
    <source>
        <dbReference type="ARBA" id="ARBA00004202"/>
    </source>
</evidence>
<evidence type="ECO:0000313" key="11">
    <source>
        <dbReference type="Proteomes" id="UP001436297"/>
    </source>
</evidence>
<evidence type="ECO:0000256" key="2">
    <source>
        <dbReference type="ARBA" id="ARBA00005417"/>
    </source>
</evidence>
<evidence type="ECO:0000256" key="4">
    <source>
        <dbReference type="ARBA" id="ARBA00022475"/>
    </source>
</evidence>
<dbReference type="Gene3D" id="3.40.50.300">
    <property type="entry name" value="P-loop containing nucleotide triphosphate hydrolases"/>
    <property type="match status" value="2"/>
</dbReference>
<dbReference type="InterPro" id="IPR017871">
    <property type="entry name" value="ABC_transporter-like_CS"/>
</dbReference>
<protein>
    <submittedName>
        <fullName evidence="10">ABC transporter ATP-binding protein</fullName>
    </submittedName>
</protein>
<evidence type="ECO:0000256" key="7">
    <source>
        <dbReference type="ARBA" id="ARBA00022967"/>
    </source>
</evidence>
<dbReference type="Proteomes" id="UP001436297">
    <property type="component" value="Chromosome"/>
</dbReference>
<evidence type="ECO:0000259" key="9">
    <source>
        <dbReference type="PROSITE" id="PS50893"/>
    </source>
</evidence>
<dbReference type="PROSITE" id="PS50893">
    <property type="entry name" value="ABC_TRANSPORTER_2"/>
    <property type="match status" value="2"/>
</dbReference>
<dbReference type="SMART" id="SM00382">
    <property type="entry name" value="AAA"/>
    <property type="match status" value="2"/>
</dbReference>
<dbReference type="PANTHER" id="PTHR43553:SF27">
    <property type="entry name" value="ENERGY-COUPLING FACTOR TRANSPORTER ATP-BINDING PROTEIN ECFA2"/>
    <property type="match status" value="1"/>
</dbReference>
<dbReference type="InterPro" id="IPR003593">
    <property type="entry name" value="AAA+_ATPase"/>
</dbReference>
<keyword evidence="8" id="KW-0472">Membrane</keyword>
<evidence type="ECO:0000256" key="5">
    <source>
        <dbReference type="ARBA" id="ARBA00022741"/>
    </source>
</evidence>
<evidence type="ECO:0000256" key="3">
    <source>
        <dbReference type="ARBA" id="ARBA00022448"/>
    </source>
</evidence>
<organism evidence="10 11">
    <name type="scientific">Staphylococcus hsinchuensis</name>
    <dbReference type="NCBI Taxonomy" id="3051183"/>
    <lineage>
        <taxon>Bacteria</taxon>
        <taxon>Bacillati</taxon>
        <taxon>Bacillota</taxon>
        <taxon>Bacilli</taxon>
        <taxon>Bacillales</taxon>
        <taxon>Staphylococcaceae</taxon>
        <taxon>Staphylococcus</taxon>
    </lineage>
</organism>
<dbReference type="RefSeq" id="WP_251516054.1">
    <property type="nucleotide sequence ID" value="NZ_CP128355.1"/>
</dbReference>
<evidence type="ECO:0000256" key="6">
    <source>
        <dbReference type="ARBA" id="ARBA00022840"/>
    </source>
</evidence>
<dbReference type="CDD" id="cd03225">
    <property type="entry name" value="ABC_cobalt_CbiO_domain1"/>
    <property type="match status" value="2"/>
</dbReference>
<evidence type="ECO:0000313" key="10">
    <source>
        <dbReference type="EMBL" id="XAF69769.1"/>
    </source>
</evidence>
<dbReference type="EMBL" id="CP128355">
    <property type="protein sequence ID" value="XAF69769.1"/>
    <property type="molecule type" value="Genomic_DNA"/>
</dbReference>
<gene>
    <name evidence="10" type="ORF">QQM35_06745</name>
</gene>
<dbReference type="InterPro" id="IPR015856">
    <property type="entry name" value="ABC_transpr_CbiO/EcfA_su"/>
</dbReference>
<dbReference type="Pfam" id="PF00005">
    <property type="entry name" value="ABC_tran"/>
    <property type="match status" value="2"/>
</dbReference>